<gene>
    <name evidence="2" type="ORF">KIH27_15640</name>
</gene>
<keyword evidence="3" id="KW-1185">Reference proteome</keyword>
<feature type="region of interest" description="Disordered" evidence="1">
    <location>
        <begin position="40"/>
        <end position="65"/>
    </location>
</feature>
<protein>
    <recommendedName>
        <fullName evidence="4">Transposase</fullName>
    </recommendedName>
</protein>
<proteinExistence type="predicted"/>
<dbReference type="EMBL" id="JAHCLR010000034">
    <property type="protein sequence ID" value="MBS9535022.1"/>
    <property type="molecule type" value="Genomic_DNA"/>
</dbReference>
<name>A0ABS5RL36_9MYCO</name>
<dbReference type="Proteomes" id="UP001519535">
    <property type="component" value="Unassembled WGS sequence"/>
</dbReference>
<evidence type="ECO:0000313" key="3">
    <source>
        <dbReference type="Proteomes" id="UP001519535"/>
    </source>
</evidence>
<organism evidence="2 3">
    <name type="scientific">Mycolicibacter acidiphilus</name>
    <dbReference type="NCBI Taxonomy" id="2835306"/>
    <lineage>
        <taxon>Bacteria</taxon>
        <taxon>Bacillati</taxon>
        <taxon>Actinomycetota</taxon>
        <taxon>Actinomycetes</taxon>
        <taxon>Mycobacteriales</taxon>
        <taxon>Mycobacteriaceae</taxon>
        <taxon>Mycolicibacter</taxon>
    </lineage>
</organism>
<sequence length="65" mass="7214">MMLPGLSEVENASWEYLTTCAANWRSLADKWEQAFTEVRNQSMHPGAPSGLVTPPTRHKPSPMAT</sequence>
<feature type="compositionally biased region" description="Basic residues" evidence="1">
    <location>
        <begin position="56"/>
        <end position="65"/>
    </location>
</feature>
<evidence type="ECO:0000313" key="2">
    <source>
        <dbReference type="EMBL" id="MBS9535022.1"/>
    </source>
</evidence>
<accession>A0ABS5RL36</accession>
<evidence type="ECO:0008006" key="4">
    <source>
        <dbReference type="Google" id="ProtNLM"/>
    </source>
</evidence>
<comment type="caution">
    <text evidence="2">The sequence shown here is derived from an EMBL/GenBank/DDBJ whole genome shotgun (WGS) entry which is preliminary data.</text>
</comment>
<evidence type="ECO:0000256" key="1">
    <source>
        <dbReference type="SAM" id="MobiDB-lite"/>
    </source>
</evidence>
<reference evidence="2 3" key="1">
    <citation type="submission" date="2021-05" db="EMBL/GenBank/DDBJ databases">
        <title>Mycobacterium acidophilum sp. nov., an extremely acid-tolerant member of the genus Mycobacterium.</title>
        <authorList>
            <person name="Xia J."/>
        </authorList>
    </citation>
    <scope>NUCLEOTIDE SEQUENCE [LARGE SCALE GENOMIC DNA]</scope>
    <source>
        <strain evidence="2 3">M1</strain>
    </source>
</reference>